<accession>X1DUU0</accession>
<dbReference type="EMBL" id="BART01033568">
    <property type="protein sequence ID" value="GAH08739.1"/>
    <property type="molecule type" value="Genomic_DNA"/>
</dbReference>
<evidence type="ECO:0000313" key="1">
    <source>
        <dbReference type="EMBL" id="GAH08739.1"/>
    </source>
</evidence>
<dbReference type="AlphaFoldDB" id="X1DUU0"/>
<protein>
    <submittedName>
        <fullName evidence="1">Uncharacterized protein</fullName>
    </submittedName>
</protein>
<sequence length="108" mass="12407">MPKRGMDRESLPQMMDTNFALNIVNYIPHRFGLEKRKGLTNIFERAGANPITLLKEFTANVWIFGYAEKIEAYNTSTETFTTIKDDFSANDGFDGQRYGQYFFVCNGV</sequence>
<name>X1DUU0_9ZZZZ</name>
<feature type="non-terminal residue" evidence="1">
    <location>
        <position position="108"/>
    </location>
</feature>
<reference evidence="1" key="1">
    <citation type="journal article" date="2014" name="Front. Microbiol.">
        <title>High frequency of phylogenetically diverse reductive dehalogenase-homologous genes in deep subseafloor sedimentary metagenomes.</title>
        <authorList>
            <person name="Kawai M."/>
            <person name="Futagami T."/>
            <person name="Toyoda A."/>
            <person name="Takaki Y."/>
            <person name="Nishi S."/>
            <person name="Hori S."/>
            <person name="Arai W."/>
            <person name="Tsubouchi T."/>
            <person name="Morono Y."/>
            <person name="Uchiyama I."/>
            <person name="Ito T."/>
            <person name="Fujiyama A."/>
            <person name="Inagaki F."/>
            <person name="Takami H."/>
        </authorList>
    </citation>
    <scope>NUCLEOTIDE SEQUENCE</scope>
    <source>
        <strain evidence="1">Expedition CK06-06</strain>
    </source>
</reference>
<gene>
    <name evidence="1" type="ORF">S01H4_57634</name>
</gene>
<proteinExistence type="predicted"/>
<comment type="caution">
    <text evidence="1">The sequence shown here is derived from an EMBL/GenBank/DDBJ whole genome shotgun (WGS) entry which is preliminary data.</text>
</comment>
<organism evidence="1">
    <name type="scientific">marine sediment metagenome</name>
    <dbReference type="NCBI Taxonomy" id="412755"/>
    <lineage>
        <taxon>unclassified sequences</taxon>
        <taxon>metagenomes</taxon>
        <taxon>ecological metagenomes</taxon>
    </lineage>
</organism>